<dbReference type="EMBL" id="QMFY01000004">
    <property type="protein sequence ID" value="RAW01382.1"/>
    <property type="molecule type" value="Genomic_DNA"/>
</dbReference>
<evidence type="ECO:0000313" key="3">
    <source>
        <dbReference type="Proteomes" id="UP000251889"/>
    </source>
</evidence>
<gene>
    <name evidence="2" type="ORF">DQQ10_10800</name>
</gene>
<reference evidence="2 3" key="1">
    <citation type="submission" date="2018-06" db="EMBL/GenBank/DDBJ databases">
        <title>Chryseolinea flavus sp. nov., a member of the phylum Bacteroidetes isolated from soil.</title>
        <authorList>
            <person name="Li Y."/>
            <person name="Wang J."/>
        </authorList>
    </citation>
    <scope>NUCLEOTIDE SEQUENCE [LARGE SCALE GENOMIC DNA]</scope>
    <source>
        <strain evidence="2 3">SDU1-6</strain>
    </source>
</reference>
<dbReference type="AlphaFoldDB" id="A0A364Y3V4"/>
<evidence type="ECO:0000259" key="1">
    <source>
        <dbReference type="Pfam" id="PF03544"/>
    </source>
</evidence>
<evidence type="ECO:0000313" key="2">
    <source>
        <dbReference type="EMBL" id="RAW01382.1"/>
    </source>
</evidence>
<dbReference type="InterPro" id="IPR037682">
    <property type="entry name" value="TonB_C"/>
</dbReference>
<organism evidence="2 3">
    <name type="scientific">Pseudochryseolinea flava</name>
    <dbReference type="NCBI Taxonomy" id="2059302"/>
    <lineage>
        <taxon>Bacteria</taxon>
        <taxon>Pseudomonadati</taxon>
        <taxon>Bacteroidota</taxon>
        <taxon>Cytophagia</taxon>
        <taxon>Cytophagales</taxon>
        <taxon>Fulvivirgaceae</taxon>
        <taxon>Pseudochryseolinea</taxon>
    </lineage>
</organism>
<name>A0A364Y3V4_9BACT</name>
<sequence length="226" mass="26134">MKRLTLLLVLTVLSYQITYGQELKNVKKREKTFREEYAVLASDKKIKHGDYKRYSMTDQLTIEGKYENNQKVGEWKFFVDGELEQTFDYSAQQMKFHKTMEEPYIVDVNGTEKLLILDTPPTYLGAKVRLHDELNSVMTYPMQARRMGVEGVVIASVWINPDGTIETKIVRGIMKECDAELLKGLSKVEKDWVPGTLQGATVKSQYFVELEYKLDFKSGSVYMTVR</sequence>
<comment type="caution">
    <text evidence="2">The sequence shown here is derived from an EMBL/GenBank/DDBJ whole genome shotgun (WGS) entry which is preliminary data.</text>
</comment>
<dbReference type="GO" id="GO:0055085">
    <property type="term" value="P:transmembrane transport"/>
    <property type="evidence" value="ECO:0007669"/>
    <property type="project" value="InterPro"/>
</dbReference>
<dbReference type="Proteomes" id="UP000251889">
    <property type="component" value="Unassembled WGS sequence"/>
</dbReference>
<keyword evidence="3" id="KW-1185">Reference proteome</keyword>
<dbReference type="Gene3D" id="3.30.1150.10">
    <property type="match status" value="1"/>
</dbReference>
<protein>
    <recommendedName>
        <fullName evidence="1">TonB C-terminal domain-containing protein</fullName>
    </recommendedName>
</protein>
<proteinExistence type="predicted"/>
<dbReference type="SUPFAM" id="SSF74653">
    <property type="entry name" value="TolA/TonB C-terminal domain"/>
    <property type="match status" value="1"/>
</dbReference>
<dbReference type="RefSeq" id="WP_112746868.1">
    <property type="nucleotide sequence ID" value="NZ_QMFY01000004.1"/>
</dbReference>
<dbReference type="Pfam" id="PF03544">
    <property type="entry name" value="TonB_C"/>
    <property type="match status" value="1"/>
</dbReference>
<feature type="domain" description="TonB C-terminal" evidence="1">
    <location>
        <begin position="138"/>
        <end position="214"/>
    </location>
</feature>
<dbReference type="OrthoDB" id="1039448at2"/>
<accession>A0A364Y3V4</accession>